<name>A0A815L9U0_9BILA</name>
<feature type="compositionally biased region" description="Acidic residues" evidence="1">
    <location>
        <begin position="151"/>
        <end position="167"/>
    </location>
</feature>
<accession>A0A815L9U0</accession>
<proteinExistence type="predicted"/>
<protein>
    <submittedName>
        <fullName evidence="2">Uncharacterized protein</fullName>
    </submittedName>
</protein>
<reference evidence="2" key="1">
    <citation type="submission" date="2021-02" db="EMBL/GenBank/DDBJ databases">
        <authorList>
            <person name="Nowell W R."/>
        </authorList>
    </citation>
    <scope>NUCLEOTIDE SEQUENCE</scope>
</reference>
<evidence type="ECO:0000256" key="1">
    <source>
        <dbReference type="SAM" id="MobiDB-lite"/>
    </source>
</evidence>
<gene>
    <name evidence="2" type="ORF">KQP761_LOCUS9834</name>
</gene>
<evidence type="ECO:0000313" key="2">
    <source>
        <dbReference type="EMBL" id="CAF1403768.1"/>
    </source>
</evidence>
<organism evidence="2 3">
    <name type="scientific">Rotaria magnacalcarata</name>
    <dbReference type="NCBI Taxonomy" id="392030"/>
    <lineage>
        <taxon>Eukaryota</taxon>
        <taxon>Metazoa</taxon>
        <taxon>Spiralia</taxon>
        <taxon>Gnathifera</taxon>
        <taxon>Rotifera</taxon>
        <taxon>Eurotatoria</taxon>
        <taxon>Bdelloidea</taxon>
        <taxon>Philodinida</taxon>
        <taxon>Philodinidae</taxon>
        <taxon>Rotaria</taxon>
    </lineage>
</organism>
<dbReference type="AlphaFoldDB" id="A0A815L9U0"/>
<evidence type="ECO:0000313" key="3">
    <source>
        <dbReference type="Proteomes" id="UP000663834"/>
    </source>
</evidence>
<sequence length="759" mass="86540">MSTRLNKNQEYLANSIWQRNLNDARNIHVNVDDLLDAPFSLLQDVLKNFEISNGTDPAGLLLSLFTCVGHLAGNSEVTITNHNTNLNIFVLLIGPSDEAEKPLLELGFYSPLSEASALLVIAFLVANFLFRSLCNAKKNDSKLNYSQTLEYDDVNDDNNDEEEDISDNEYTNESTNRVDQHLPSLSQIFIVSSLIGKSIFHLSRTGTKKFYIKVRQYQELSQIDKPDDINYGSRMGKSAEILCKFAAIAELINITLDTLKILRGQNQLEHNDTSLIFIRNITYIIENKYPSANMILEIKSPSCRLAGQLLCSHLFKMLFAFYNVNPILCNLETNMNPTTSIQSTINNIQQRIIQMPQLIFLKRDLTGPMGLLRHFPTDLVNSVLTELVNCELIRQGPFITTSRRAIIFIRSYPSDPVLNDSLKRNTIDQILNDINIDLTTYMQLLCNSIIKDKQILTNTAKQILMLPEHKFLCEKLKEKYPERHLESMYFQQFFIRKNYNITINSNDNLNNPENNFVNNQITTDQPTNNQKILLISSKETSHHHALYQNSNLFNQLPLQSQSTLQIDQDSHDISTSHNADTISIIFEPSKENTIIEQIDTLPTVVNAFDQKQEITSVVLSAYLFNTNTSSIPNEASSNLFHINRIFFKDKSLNPNENLNDNDQILIDNDQNNINSTYSREIHNLTSNVEVRNITSPITNTSLPTSFMLGIVDQILSNNSNESMSITSTQPQINHTTGMNTFSQYFYNKHNNTPSTFIRF</sequence>
<comment type="caution">
    <text evidence="2">The sequence shown here is derived from an EMBL/GenBank/DDBJ whole genome shotgun (WGS) entry which is preliminary data.</text>
</comment>
<feature type="region of interest" description="Disordered" evidence="1">
    <location>
        <begin position="151"/>
        <end position="176"/>
    </location>
</feature>
<dbReference type="EMBL" id="CAJNOW010004053">
    <property type="protein sequence ID" value="CAF1403768.1"/>
    <property type="molecule type" value="Genomic_DNA"/>
</dbReference>
<dbReference type="Proteomes" id="UP000663834">
    <property type="component" value="Unassembled WGS sequence"/>
</dbReference>
<dbReference type="OrthoDB" id="10029775at2759"/>